<feature type="compositionally biased region" description="Polar residues" evidence="1">
    <location>
        <begin position="1"/>
        <end position="14"/>
    </location>
</feature>
<gene>
    <name evidence="2" type="ORF">PSNMU_V1.4_AUG-EV-PASAV3_0101100</name>
</gene>
<evidence type="ECO:0000256" key="1">
    <source>
        <dbReference type="SAM" id="MobiDB-lite"/>
    </source>
</evidence>
<name>A0A448ZM71_9STRA</name>
<evidence type="ECO:0000313" key="3">
    <source>
        <dbReference type="Proteomes" id="UP000291116"/>
    </source>
</evidence>
<evidence type="ECO:0000313" key="2">
    <source>
        <dbReference type="EMBL" id="VEU43103.1"/>
    </source>
</evidence>
<accession>A0A448ZM71</accession>
<protein>
    <submittedName>
        <fullName evidence="2">Uncharacterized protein</fullName>
    </submittedName>
</protein>
<feature type="region of interest" description="Disordered" evidence="1">
    <location>
        <begin position="1"/>
        <end position="39"/>
    </location>
</feature>
<sequence length="273" mass="30381">MTLAIQVSTKTETPGDSYDESKLFNSSCPSKSGQEENNNEVCKYTKAESSISRLRNTTASVADALLKLGGSQDDVEPTLSNPLKRKRSLFVLGERKFTTYVKDAASTVSETDTESTDHFSKRFRNDGCEQRRAPSDFKLNLPLSLSIPRTNGTGNEVDDALTFSTSEFQLPLQDFNERKCPGELGPISSTLQDFRPLRARPHMPTFIVPEHPPPPQQNYYSPQLLPSDSPMMTSVVAADEGCFVLHSYTIVPRQNLHPTPLPLMTNAPYPCYR</sequence>
<dbReference type="EMBL" id="CAACVS010000516">
    <property type="protein sequence ID" value="VEU43103.1"/>
    <property type="molecule type" value="Genomic_DNA"/>
</dbReference>
<proteinExistence type="predicted"/>
<dbReference type="Proteomes" id="UP000291116">
    <property type="component" value="Unassembled WGS sequence"/>
</dbReference>
<feature type="compositionally biased region" description="Polar residues" evidence="1">
    <location>
        <begin position="23"/>
        <end position="39"/>
    </location>
</feature>
<reference evidence="2 3" key="1">
    <citation type="submission" date="2019-01" db="EMBL/GenBank/DDBJ databases">
        <authorList>
            <person name="Ferrante I. M."/>
        </authorList>
    </citation>
    <scope>NUCLEOTIDE SEQUENCE [LARGE SCALE GENOMIC DNA]</scope>
    <source>
        <strain evidence="2 3">B856</strain>
    </source>
</reference>
<keyword evidence="3" id="KW-1185">Reference proteome</keyword>
<dbReference type="AlphaFoldDB" id="A0A448ZM71"/>
<organism evidence="2 3">
    <name type="scientific">Pseudo-nitzschia multistriata</name>
    <dbReference type="NCBI Taxonomy" id="183589"/>
    <lineage>
        <taxon>Eukaryota</taxon>
        <taxon>Sar</taxon>
        <taxon>Stramenopiles</taxon>
        <taxon>Ochrophyta</taxon>
        <taxon>Bacillariophyta</taxon>
        <taxon>Bacillariophyceae</taxon>
        <taxon>Bacillariophycidae</taxon>
        <taxon>Bacillariales</taxon>
        <taxon>Bacillariaceae</taxon>
        <taxon>Pseudo-nitzschia</taxon>
    </lineage>
</organism>